<dbReference type="EMBL" id="CP043329">
    <property type="protein sequence ID" value="QEK53092.1"/>
    <property type="molecule type" value="Genomic_DNA"/>
</dbReference>
<dbReference type="Gene3D" id="3.10.520.10">
    <property type="entry name" value="ApbE-like domains"/>
    <property type="match status" value="1"/>
</dbReference>
<evidence type="ECO:0000256" key="6">
    <source>
        <dbReference type="ARBA" id="ARBA00022827"/>
    </source>
</evidence>
<dbReference type="EC" id="2.7.1.180" evidence="1 10"/>
<dbReference type="SUPFAM" id="SSF143631">
    <property type="entry name" value="ApbE-like"/>
    <property type="match status" value="1"/>
</dbReference>
<organism evidence="13 14">
    <name type="scientific">Pedobacter aquae</name>
    <dbReference type="NCBI Taxonomy" id="2605747"/>
    <lineage>
        <taxon>Bacteria</taxon>
        <taxon>Pseudomonadati</taxon>
        <taxon>Bacteroidota</taxon>
        <taxon>Sphingobacteriia</taxon>
        <taxon>Sphingobacteriales</taxon>
        <taxon>Sphingobacteriaceae</taxon>
        <taxon>Pedobacter</taxon>
    </lineage>
</organism>
<reference evidence="13 14" key="1">
    <citation type="submission" date="2019-08" db="EMBL/GenBank/DDBJ databases">
        <title>Pedobacter sp. nov., isolated from Han river, South Korea.</title>
        <authorList>
            <person name="Lee D.-H."/>
            <person name="Kim Y.-S."/>
            <person name="Hwang E.-M."/>
            <person name="Le Tran T.C."/>
            <person name="Cha C.-J."/>
        </authorList>
    </citation>
    <scope>NUCLEOTIDE SEQUENCE [LARGE SCALE GENOMIC DNA]</scope>
    <source>
        <strain evidence="13 14">CJ43</strain>
    </source>
</reference>
<evidence type="ECO:0000256" key="11">
    <source>
        <dbReference type="PIRSR" id="PIRSR006268-2"/>
    </source>
</evidence>
<comment type="catalytic activity">
    <reaction evidence="9 10">
        <text>L-threonyl-[protein] + FAD = FMN-L-threonyl-[protein] + AMP + H(+)</text>
        <dbReference type="Rhea" id="RHEA:36847"/>
        <dbReference type="Rhea" id="RHEA-COMP:11060"/>
        <dbReference type="Rhea" id="RHEA-COMP:11061"/>
        <dbReference type="ChEBI" id="CHEBI:15378"/>
        <dbReference type="ChEBI" id="CHEBI:30013"/>
        <dbReference type="ChEBI" id="CHEBI:57692"/>
        <dbReference type="ChEBI" id="CHEBI:74257"/>
        <dbReference type="ChEBI" id="CHEBI:456215"/>
        <dbReference type="EC" id="2.7.1.180"/>
    </reaction>
</comment>
<evidence type="ECO:0000256" key="12">
    <source>
        <dbReference type="SAM" id="SignalP"/>
    </source>
</evidence>
<dbReference type="KEGG" id="pej:FYC62_16465"/>
<keyword evidence="6 10" id="KW-0274">FAD</keyword>
<comment type="cofactor">
    <cofactor evidence="11">
        <name>Mg(2+)</name>
        <dbReference type="ChEBI" id="CHEBI:18420"/>
    </cofactor>
    <cofactor evidence="11">
        <name>Mn(2+)</name>
        <dbReference type="ChEBI" id="CHEBI:29035"/>
    </cofactor>
    <text evidence="11">Magnesium. Can also use manganese.</text>
</comment>
<evidence type="ECO:0000313" key="13">
    <source>
        <dbReference type="EMBL" id="QEK53092.1"/>
    </source>
</evidence>
<feature type="binding site" evidence="11">
    <location>
        <position position="169"/>
    </location>
    <ligand>
        <name>Mg(2+)</name>
        <dbReference type="ChEBI" id="CHEBI:18420"/>
    </ligand>
</feature>
<sequence>MIFKARYYLVLLGLICTSFAPRQEIVQTYQINGYTQGTTYAVKYYASKALVSEEEIEVVLAQLNQSLSVYQDTSLISQFNLSKRGVLLDKHLGKVVKAAQKIAKASAGAFDITVFPLVEAWGFLGKEKQLLPDSLALQKILKNVGYQQLIIKKDSLIKINPAVKIDVNGIAQGYSVDVLADFLERKGIHHYIVEIGGELRIKGKKPDGSYPKIGIEAPSLEENSLQQIIIPKKGAITTSGSYRKFIESKGLKQTHLIDAKTGYPIKSKNISVTVYAKNAMLADAYDNVLMGMEIEEAFRFLKKHPNLEAFFIYQENGILKDTATIGFSKLIAP</sequence>
<gene>
    <name evidence="13" type="ORF">FYC62_16465</name>
</gene>
<evidence type="ECO:0000256" key="4">
    <source>
        <dbReference type="ARBA" id="ARBA00022679"/>
    </source>
</evidence>
<dbReference type="RefSeq" id="WP_149075727.1">
    <property type="nucleotide sequence ID" value="NZ_CP043329.1"/>
</dbReference>
<keyword evidence="14" id="KW-1185">Reference proteome</keyword>
<dbReference type="Pfam" id="PF02424">
    <property type="entry name" value="ApbE"/>
    <property type="match status" value="1"/>
</dbReference>
<dbReference type="GO" id="GO:0016740">
    <property type="term" value="F:transferase activity"/>
    <property type="evidence" value="ECO:0007669"/>
    <property type="project" value="UniProtKB-UniRule"/>
</dbReference>
<proteinExistence type="inferred from homology"/>
<dbReference type="PANTHER" id="PTHR30040:SF2">
    <property type="entry name" value="FAD:PROTEIN FMN TRANSFERASE"/>
    <property type="match status" value="1"/>
</dbReference>
<evidence type="ECO:0000256" key="1">
    <source>
        <dbReference type="ARBA" id="ARBA00011955"/>
    </source>
</evidence>
<dbReference type="AlphaFoldDB" id="A0A5C0VME6"/>
<dbReference type="PIRSF" id="PIRSF006268">
    <property type="entry name" value="ApbE"/>
    <property type="match status" value="1"/>
</dbReference>
<evidence type="ECO:0000256" key="8">
    <source>
        <dbReference type="ARBA" id="ARBA00031306"/>
    </source>
</evidence>
<feature type="signal peptide" evidence="12">
    <location>
        <begin position="1"/>
        <end position="20"/>
    </location>
</feature>
<keyword evidence="12" id="KW-0732">Signal</keyword>
<dbReference type="InterPro" id="IPR003374">
    <property type="entry name" value="ApbE-like_sf"/>
</dbReference>
<evidence type="ECO:0000256" key="2">
    <source>
        <dbReference type="ARBA" id="ARBA00016337"/>
    </source>
</evidence>
<evidence type="ECO:0000313" key="14">
    <source>
        <dbReference type="Proteomes" id="UP000323653"/>
    </source>
</evidence>
<dbReference type="PANTHER" id="PTHR30040">
    <property type="entry name" value="THIAMINE BIOSYNTHESIS LIPOPROTEIN APBE"/>
    <property type="match status" value="1"/>
</dbReference>
<evidence type="ECO:0000256" key="9">
    <source>
        <dbReference type="ARBA" id="ARBA00048540"/>
    </source>
</evidence>
<evidence type="ECO:0000256" key="3">
    <source>
        <dbReference type="ARBA" id="ARBA00022630"/>
    </source>
</evidence>
<protein>
    <recommendedName>
        <fullName evidence="2 10">FAD:protein FMN transferase</fullName>
        <ecNumber evidence="1 10">2.7.1.180</ecNumber>
    </recommendedName>
    <alternativeName>
        <fullName evidence="8 10">Flavin transferase</fullName>
    </alternativeName>
</protein>
<keyword evidence="7 10" id="KW-0460">Magnesium</keyword>
<evidence type="ECO:0000256" key="5">
    <source>
        <dbReference type="ARBA" id="ARBA00022723"/>
    </source>
</evidence>
<dbReference type="Proteomes" id="UP000323653">
    <property type="component" value="Chromosome"/>
</dbReference>
<keyword evidence="5 10" id="KW-0479">Metal-binding</keyword>
<dbReference type="GO" id="GO:0046872">
    <property type="term" value="F:metal ion binding"/>
    <property type="evidence" value="ECO:0007669"/>
    <property type="project" value="UniProtKB-UniRule"/>
</dbReference>
<feature type="chain" id="PRO_5039939976" description="FAD:protein FMN transferase" evidence="12">
    <location>
        <begin position="21"/>
        <end position="333"/>
    </location>
</feature>
<name>A0A5C0VME6_9SPHI</name>
<comment type="similarity">
    <text evidence="10">Belongs to the ApbE family.</text>
</comment>
<evidence type="ECO:0000256" key="7">
    <source>
        <dbReference type="ARBA" id="ARBA00022842"/>
    </source>
</evidence>
<evidence type="ECO:0000256" key="10">
    <source>
        <dbReference type="PIRNR" id="PIRNR006268"/>
    </source>
</evidence>
<feature type="binding site" evidence="11">
    <location>
        <position position="283"/>
    </location>
    <ligand>
        <name>Mg(2+)</name>
        <dbReference type="ChEBI" id="CHEBI:18420"/>
    </ligand>
</feature>
<keyword evidence="4 10" id="KW-0808">Transferase</keyword>
<keyword evidence="3 10" id="KW-0285">Flavoprotein</keyword>
<dbReference type="InterPro" id="IPR024932">
    <property type="entry name" value="ApbE"/>
</dbReference>
<accession>A0A5C0VME6</accession>